<dbReference type="SUPFAM" id="SSF81321">
    <property type="entry name" value="Family A G protein-coupled receptor-like"/>
    <property type="match status" value="1"/>
</dbReference>
<keyword evidence="6 10" id="KW-0472">Membrane</keyword>
<dbReference type="PANTHER" id="PTHR24229:SF40">
    <property type="entry name" value="ALLATOSTATIN C RECEPTOR 1-RELATED"/>
    <property type="match status" value="1"/>
</dbReference>
<feature type="transmembrane region" description="Helical" evidence="10">
    <location>
        <begin position="106"/>
        <end position="126"/>
    </location>
</feature>
<comment type="subcellular location">
    <subcellularLocation>
        <location evidence="1">Cell membrane</location>
        <topology evidence="1">Multi-pass membrane protein</topology>
    </subcellularLocation>
</comment>
<dbReference type="PANTHER" id="PTHR24229">
    <property type="entry name" value="NEUROPEPTIDES RECEPTOR"/>
    <property type="match status" value="1"/>
</dbReference>
<name>A0ABD3X3S7_SINWO</name>
<evidence type="ECO:0000256" key="10">
    <source>
        <dbReference type="SAM" id="Phobius"/>
    </source>
</evidence>
<sequence length="316" mass="36403">MTAGILGNCLVLYIFKFKYKQCNHRYFIICLAACDLTGSLIGIPFLIADMILTYFFDTTVCKISRYFNHLLGFCSAFIIMIIAIERYLKICKTNGKQMSYNMARRWCYFSIIFGIFVSLPIAFLYGKTDIHILTVLKCHYQEKYKDTFFPLMYQVFLVLWFIVAMITVCATYTHIVCTIRAHNAAQNIICQYTRVNNSLVSSEDVASRSSHLALTRTVISNRKSNSAIKAYRLAKMLFIVAALFFCSYIPYFGVTLVNITKPNVMRSLSPVEMAVIPLCLRSYLINYFANPIVYGFLDGKFRAECQNLLNRVIIRR</sequence>
<keyword evidence="7 9" id="KW-0675">Receptor</keyword>
<dbReference type="CDD" id="cd00637">
    <property type="entry name" value="7tm_classA_rhodopsin-like"/>
    <property type="match status" value="1"/>
</dbReference>
<protein>
    <recommendedName>
        <fullName evidence="11">G-protein coupled receptors family 1 profile domain-containing protein</fullName>
    </recommendedName>
</protein>
<dbReference type="Gene3D" id="1.20.1070.10">
    <property type="entry name" value="Rhodopsin 7-helix transmembrane proteins"/>
    <property type="match status" value="1"/>
</dbReference>
<organism evidence="12 13">
    <name type="scientific">Sinanodonta woodiana</name>
    <name type="common">Chinese pond mussel</name>
    <name type="synonym">Anodonta woodiana</name>
    <dbReference type="NCBI Taxonomy" id="1069815"/>
    <lineage>
        <taxon>Eukaryota</taxon>
        <taxon>Metazoa</taxon>
        <taxon>Spiralia</taxon>
        <taxon>Lophotrochozoa</taxon>
        <taxon>Mollusca</taxon>
        <taxon>Bivalvia</taxon>
        <taxon>Autobranchia</taxon>
        <taxon>Heteroconchia</taxon>
        <taxon>Palaeoheterodonta</taxon>
        <taxon>Unionida</taxon>
        <taxon>Unionoidea</taxon>
        <taxon>Unionidae</taxon>
        <taxon>Unioninae</taxon>
        <taxon>Sinanodonta</taxon>
    </lineage>
</organism>
<dbReference type="InterPro" id="IPR000276">
    <property type="entry name" value="GPCR_Rhodpsn"/>
</dbReference>
<dbReference type="AlphaFoldDB" id="A0ABD3X3S7"/>
<evidence type="ECO:0000256" key="3">
    <source>
        <dbReference type="ARBA" id="ARBA00022692"/>
    </source>
</evidence>
<feature type="transmembrane region" description="Helical" evidence="10">
    <location>
        <begin position="233"/>
        <end position="254"/>
    </location>
</feature>
<evidence type="ECO:0000256" key="8">
    <source>
        <dbReference type="ARBA" id="ARBA00023224"/>
    </source>
</evidence>
<keyword evidence="3 9" id="KW-0812">Transmembrane</keyword>
<dbReference type="InterPro" id="IPR017452">
    <property type="entry name" value="GPCR_Rhodpsn_7TM"/>
</dbReference>
<feature type="transmembrane region" description="Helical" evidence="10">
    <location>
        <begin position="26"/>
        <end position="47"/>
    </location>
</feature>
<keyword evidence="2" id="KW-1003">Cell membrane</keyword>
<reference evidence="12 13" key="1">
    <citation type="submission" date="2024-11" db="EMBL/GenBank/DDBJ databases">
        <title>Chromosome-level genome assembly of the freshwater bivalve Anodonta woodiana.</title>
        <authorList>
            <person name="Chen X."/>
        </authorList>
    </citation>
    <scope>NUCLEOTIDE SEQUENCE [LARGE SCALE GENOMIC DNA]</scope>
    <source>
        <strain evidence="12">MN2024</strain>
        <tissue evidence="12">Gills</tissue>
    </source>
</reference>
<dbReference type="PRINTS" id="PR00237">
    <property type="entry name" value="GPCRRHODOPSN"/>
</dbReference>
<keyword evidence="13" id="KW-1185">Reference proteome</keyword>
<keyword evidence="8 9" id="KW-0807">Transducer</keyword>
<dbReference type="Pfam" id="PF00001">
    <property type="entry name" value="7tm_1"/>
    <property type="match status" value="1"/>
</dbReference>
<evidence type="ECO:0000256" key="6">
    <source>
        <dbReference type="ARBA" id="ARBA00023136"/>
    </source>
</evidence>
<gene>
    <name evidence="12" type="ORF">ACJMK2_032624</name>
</gene>
<dbReference type="PROSITE" id="PS00237">
    <property type="entry name" value="G_PROTEIN_RECEP_F1_1"/>
    <property type="match status" value="1"/>
</dbReference>
<evidence type="ECO:0000313" key="12">
    <source>
        <dbReference type="EMBL" id="KAL3880380.1"/>
    </source>
</evidence>
<evidence type="ECO:0000256" key="7">
    <source>
        <dbReference type="ARBA" id="ARBA00023170"/>
    </source>
</evidence>
<dbReference type="GO" id="GO:0004930">
    <property type="term" value="F:G protein-coupled receptor activity"/>
    <property type="evidence" value="ECO:0007669"/>
    <property type="project" value="UniProtKB-KW"/>
</dbReference>
<feature type="transmembrane region" description="Helical" evidence="10">
    <location>
        <begin position="151"/>
        <end position="172"/>
    </location>
</feature>
<evidence type="ECO:0000256" key="1">
    <source>
        <dbReference type="ARBA" id="ARBA00004651"/>
    </source>
</evidence>
<evidence type="ECO:0000256" key="9">
    <source>
        <dbReference type="RuleBase" id="RU000688"/>
    </source>
</evidence>
<feature type="transmembrane region" description="Helical" evidence="10">
    <location>
        <begin position="67"/>
        <end position="85"/>
    </location>
</feature>
<feature type="transmembrane region" description="Helical" evidence="10">
    <location>
        <begin position="274"/>
        <end position="297"/>
    </location>
</feature>
<dbReference type="GO" id="GO:0005886">
    <property type="term" value="C:plasma membrane"/>
    <property type="evidence" value="ECO:0007669"/>
    <property type="project" value="UniProtKB-SubCell"/>
</dbReference>
<comment type="similarity">
    <text evidence="9">Belongs to the G-protein coupled receptor 1 family.</text>
</comment>
<evidence type="ECO:0000256" key="2">
    <source>
        <dbReference type="ARBA" id="ARBA00022475"/>
    </source>
</evidence>
<proteinExistence type="inferred from homology"/>
<evidence type="ECO:0000256" key="5">
    <source>
        <dbReference type="ARBA" id="ARBA00023040"/>
    </source>
</evidence>
<dbReference type="Proteomes" id="UP001634394">
    <property type="component" value="Unassembled WGS sequence"/>
</dbReference>
<accession>A0ABD3X3S7</accession>
<evidence type="ECO:0000259" key="11">
    <source>
        <dbReference type="PROSITE" id="PS50262"/>
    </source>
</evidence>
<keyword evidence="4 10" id="KW-1133">Transmembrane helix</keyword>
<feature type="domain" description="G-protein coupled receptors family 1 profile" evidence="11">
    <location>
        <begin position="7"/>
        <end position="294"/>
    </location>
</feature>
<dbReference type="PROSITE" id="PS50262">
    <property type="entry name" value="G_PROTEIN_RECEP_F1_2"/>
    <property type="match status" value="1"/>
</dbReference>
<dbReference type="EMBL" id="JBJQND010000004">
    <property type="protein sequence ID" value="KAL3880380.1"/>
    <property type="molecule type" value="Genomic_DNA"/>
</dbReference>
<evidence type="ECO:0000256" key="4">
    <source>
        <dbReference type="ARBA" id="ARBA00022989"/>
    </source>
</evidence>
<evidence type="ECO:0000313" key="13">
    <source>
        <dbReference type="Proteomes" id="UP001634394"/>
    </source>
</evidence>
<keyword evidence="5 9" id="KW-0297">G-protein coupled receptor</keyword>
<comment type="caution">
    <text evidence="12">The sequence shown here is derived from an EMBL/GenBank/DDBJ whole genome shotgun (WGS) entry which is preliminary data.</text>
</comment>